<organism evidence="2 3">
    <name type="scientific">Alcanivorax jadensis T9</name>
    <dbReference type="NCBI Taxonomy" id="1177181"/>
    <lineage>
        <taxon>Bacteria</taxon>
        <taxon>Pseudomonadati</taxon>
        <taxon>Pseudomonadota</taxon>
        <taxon>Gammaproteobacteria</taxon>
        <taxon>Oceanospirillales</taxon>
        <taxon>Alcanivoracaceae</taxon>
        <taxon>Alcanivorax</taxon>
    </lineage>
</organism>
<proteinExistence type="predicted"/>
<evidence type="ECO:0000256" key="1">
    <source>
        <dbReference type="SAM" id="SignalP"/>
    </source>
</evidence>
<reference evidence="2 3" key="1">
    <citation type="submission" date="2012-09" db="EMBL/GenBank/DDBJ databases">
        <title>Genome Sequence of alkane-degrading Bacterium Alcanivorax jadensis T9.</title>
        <authorList>
            <person name="Lai Q."/>
            <person name="Shao Z."/>
        </authorList>
    </citation>
    <scope>NUCLEOTIDE SEQUENCE [LARGE SCALE GENOMIC DNA]</scope>
    <source>
        <strain evidence="2 3">T9</strain>
    </source>
</reference>
<keyword evidence="1" id="KW-0732">Signal</keyword>
<protein>
    <submittedName>
        <fullName evidence="2">Uncharacterized protein</fullName>
    </submittedName>
</protein>
<evidence type="ECO:0000313" key="2">
    <source>
        <dbReference type="EMBL" id="KGD61768.1"/>
    </source>
</evidence>
<keyword evidence="3" id="KW-1185">Reference proteome</keyword>
<accession>A0ABR4WEB3</accession>
<comment type="caution">
    <text evidence="2">The sequence shown here is derived from an EMBL/GenBank/DDBJ whole genome shotgun (WGS) entry which is preliminary data.</text>
</comment>
<evidence type="ECO:0000313" key="3">
    <source>
        <dbReference type="Proteomes" id="UP000029443"/>
    </source>
</evidence>
<sequence length="438" mass="46741">MENKTKKIPSVKISAALILFWFSSSYAFNAGGMSPLDEDQMRAVTGQGLIVSDKISGSALSNPNAYSTPFEFYRIGLDGELQLNLNVSKLQLGCGGINDHLSGHAGCDIDIDYLSLMGRNGTDIGDPGSPFTLDRPYIEFAVKNDNSTTLREIAGIKIGAQSADGAISAGRRYYTNNAVNQENTAFATTCNPSAVTGSGVVGCHSGINSVSGFLGSELSLTMDIEARLLSIFTIRATGCTGRTSIGHDDCGNNLSDALFVDIAGTRMQTLGLQAAELKTNNLEFLGGSCVFFNPLACAAEAVMDTVFASLNTDLRNVHKLTFEDTSDFFLSFQREPIAYPRYSKLTPTEELPPGAFDICATSNATPRCSSSYAVPANTGWWLNAPSVKLLDVYNPNADLGNRGIDEAIALLGAPGLLLEHPEFDLAPKQNCYGSTMFC</sequence>
<feature type="chain" id="PRO_5045399403" evidence="1">
    <location>
        <begin position="28"/>
        <end position="438"/>
    </location>
</feature>
<gene>
    <name evidence="2" type="ORF">T9A_00977</name>
</gene>
<name>A0ABR4WEB3_9GAMM</name>
<dbReference type="EMBL" id="ARXU01000003">
    <property type="protein sequence ID" value="KGD61768.1"/>
    <property type="molecule type" value="Genomic_DNA"/>
</dbReference>
<feature type="signal peptide" evidence="1">
    <location>
        <begin position="1"/>
        <end position="27"/>
    </location>
</feature>
<dbReference type="Proteomes" id="UP000029443">
    <property type="component" value="Unassembled WGS sequence"/>
</dbReference>
<dbReference type="RefSeq" id="WP_156964832.1">
    <property type="nucleotide sequence ID" value="NZ_ARXU01000003.1"/>
</dbReference>